<feature type="domain" description="AMP-dependent synthetase/ligase" evidence="3">
    <location>
        <begin position="847"/>
        <end position="1166"/>
    </location>
</feature>
<protein>
    <submittedName>
        <fullName evidence="5">4-coumarate-CoA ligase</fullName>
    </submittedName>
</protein>
<dbReference type="PANTHER" id="PTHR24096">
    <property type="entry name" value="LONG-CHAIN-FATTY-ACID--COA LIGASE"/>
    <property type="match status" value="1"/>
</dbReference>
<dbReference type="Gene3D" id="2.30.38.10">
    <property type="entry name" value="Luciferase, Domain 3"/>
    <property type="match status" value="2"/>
</dbReference>
<keyword evidence="6" id="KW-1185">Reference proteome</keyword>
<comment type="caution">
    <text evidence="5">The sequence shown here is derived from an EMBL/GenBank/DDBJ whole genome shotgun (WGS) entry which is preliminary data.</text>
</comment>
<accession>A0A225X1B5</accession>
<dbReference type="Pfam" id="PF13193">
    <property type="entry name" value="AMP-binding_C"/>
    <property type="match status" value="2"/>
</dbReference>
<dbReference type="Proteomes" id="UP000198211">
    <property type="component" value="Unassembled WGS sequence"/>
</dbReference>
<evidence type="ECO:0000259" key="3">
    <source>
        <dbReference type="Pfam" id="PF00501"/>
    </source>
</evidence>
<organism evidence="5 6">
    <name type="scientific">Phytophthora megakarya</name>
    <dbReference type="NCBI Taxonomy" id="4795"/>
    <lineage>
        <taxon>Eukaryota</taxon>
        <taxon>Sar</taxon>
        <taxon>Stramenopiles</taxon>
        <taxon>Oomycota</taxon>
        <taxon>Peronosporomycetes</taxon>
        <taxon>Peronosporales</taxon>
        <taxon>Peronosporaceae</taxon>
        <taxon>Phytophthora</taxon>
    </lineage>
</organism>
<feature type="domain" description="AMP-binding enzyme C-terminal" evidence="4">
    <location>
        <begin position="762"/>
        <end position="839"/>
    </location>
</feature>
<dbReference type="SUPFAM" id="SSF56801">
    <property type="entry name" value="Acetyl-CoA synthetase-like"/>
    <property type="match status" value="3"/>
</dbReference>
<dbReference type="Gene3D" id="3.40.50.980">
    <property type="match status" value="4"/>
</dbReference>
<dbReference type="InterPro" id="IPR045851">
    <property type="entry name" value="AMP-bd_C_sf"/>
</dbReference>
<feature type="domain" description="AMP-binding enzyme C-terminal" evidence="4">
    <location>
        <begin position="1217"/>
        <end position="1293"/>
    </location>
</feature>
<dbReference type="GO" id="GO:0016405">
    <property type="term" value="F:CoA-ligase activity"/>
    <property type="evidence" value="ECO:0007669"/>
    <property type="project" value="TreeGrafter"/>
</dbReference>
<evidence type="ECO:0000256" key="2">
    <source>
        <dbReference type="ARBA" id="ARBA00022598"/>
    </source>
</evidence>
<dbReference type="InterPro" id="IPR020845">
    <property type="entry name" value="AMP-binding_CS"/>
</dbReference>
<evidence type="ECO:0000256" key="1">
    <source>
        <dbReference type="ARBA" id="ARBA00006432"/>
    </source>
</evidence>
<evidence type="ECO:0000313" key="6">
    <source>
        <dbReference type="Proteomes" id="UP000198211"/>
    </source>
</evidence>
<feature type="domain" description="AMP-dependent synthetase/ligase" evidence="3">
    <location>
        <begin position="23"/>
        <end position="290"/>
    </location>
</feature>
<dbReference type="InterPro" id="IPR042099">
    <property type="entry name" value="ANL_N_sf"/>
</dbReference>
<gene>
    <name evidence="5" type="ORF">PHMEG_0001139</name>
</gene>
<reference evidence="6" key="1">
    <citation type="submission" date="2017-03" db="EMBL/GenBank/DDBJ databases">
        <title>Phytopthora megakarya and P. palmivora, two closely related causual agents of cacao black pod achieved similar genome size and gene model numbers by different mechanisms.</title>
        <authorList>
            <person name="Ali S."/>
            <person name="Shao J."/>
            <person name="Larry D.J."/>
            <person name="Kronmiller B."/>
            <person name="Shen D."/>
            <person name="Strem M.D."/>
            <person name="Melnick R.L."/>
            <person name="Guiltinan M.J."/>
            <person name="Tyler B.M."/>
            <person name="Meinhardt L.W."/>
            <person name="Bailey B.A."/>
        </authorList>
    </citation>
    <scope>NUCLEOTIDE SEQUENCE [LARGE SCALE GENOMIC DNA]</scope>
    <source>
        <strain evidence="6">zdho120</strain>
    </source>
</reference>
<evidence type="ECO:0000259" key="4">
    <source>
        <dbReference type="Pfam" id="PF13193"/>
    </source>
</evidence>
<feature type="domain" description="AMP-dependent synthetase/ligase" evidence="3">
    <location>
        <begin position="398"/>
        <end position="711"/>
    </location>
</feature>
<comment type="similarity">
    <text evidence="1">Belongs to the ATP-dependent AMP-binding enzyme family.</text>
</comment>
<dbReference type="FunFam" id="3.40.50.12780:FF:000003">
    <property type="entry name" value="Long-chain-fatty-acid--CoA ligase FadD"/>
    <property type="match status" value="1"/>
</dbReference>
<dbReference type="OrthoDB" id="16262at2759"/>
<dbReference type="EMBL" id="NBNE01000037">
    <property type="protein sequence ID" value="OWZ23914.1"/>
    <property type="molecule type" value="Genomic_DNA"/>
</dbReference>
<proteinExistence type="inferred from homology"/>
<keyword evidence="2 5" id="KW-0436">Ligase</keyword>
<sequence>MIFRSTCPTLSIPDDASIWNVVEQHARTMGDKPAFICGLTDKILTFGELLQQAKQVCAGLVATGLKKGDIVILHSFNCIEYVVVFLALNRLGAVCSPSSPLFNAKELANQMKTAEAVGIITHKKFARIVTQNYSQLSTFSSMFGLKVQGVYSTASYRNLIAMKLPFPDIPPIDTYQVVTLPFSSGTTGKPKGVELTARAMYASGMIPAYRENKTGAVLGMLPFFHIMMTMNFHVTIYLGKPMIVLPGFTPETFLKAIEKYNLDMINLAPPLVTFLVKNPIVDNYDLSHDLETGKDLPANKTGELLFRTPAMMKGYYKNLAASRAVFTEDGFLRTGDLGYIDDDGFIFIVDRLKELIKYKGHQTGEEIPKAFVVLKEGESLTSEDLMDYVDAKVANYKRVVVLHSFNCIEYPVVFFALNRIGAVCSPSPTMFNGTELAHQMEIAKATAVIGHKALANVIVEATQLRGINSQRVFVFGEGQSSATTESLEGLIALNLPLKLPPMDPMDVITLPFSSGTVGRPKGVELTGYAILAASTQLAALEDDLPYYLGVLPFYHILAALLFHATVFKGLALVVLPRFEPETFLSVIERYHLEKLTLAPPLVLFLAKHPMVDNFDLSSVKIVSSGGAPLGKEVERAMEKRIGARVVQAYGMTEFAGGVANGSINHSRAGSTGRLLPNVEMKVKNLETDEDMPANKTGELLFRTPSMMNGYYNDVETNRATFTKDGFIRTGDIGYIDQDGYVFIVDRLKELIKYKGHQVAPAELEDVLNHHPSVAESCCVRGFDTATGEEIPKAFVVLNEGAIPLTEEDLMAFVASKVAGYKRVREVEYISAIPKSLSGKVLRKELQQLQDEKVVTLHSFNCVEYPVIFLALTRLGAVCSTASPMFNEEELADQLKHSESVAIITNAKMVDTAVKAASLSGIELNRVYTIGHAEISISFLSIEDMLAKDIPFPNLPPVDPEAVVAMPFSSGTTARPKGVLLTGRALFAGAMMASHSEKDMEYTMTVLPFFHIMSTLLFHMAFYRGWGTIILPKFMPDEYLSAIVKYQVWNVYVAPPIVQFFAKHPIVDKYDLSCLKYIGAGGAPMGTEVEDAVFKRIGAKVGQGYGMTELCGPVTMPAYELNRPGSVGQLLPNSQLRVKSLSTGEDLSANEIGELIIRTPAMMEGYYKNVEETQKSITEDGFVHTGDVGYIDGEGFIFIVDRVKEMIKYKGHQVAPAELEDVLHGHPAVADSCCVRGKDLESGEELPKAFVVLCEGITSSPEDIMEFVGEKVAPYKRVRQVEFVDTIPKTMSGKILRRQLQRREDEKIKAAMAP</sequence>
<name>A0A225X1B5_9STRA</name>
<dbReference type="Gene3D" id="3.30.300.30">
    <property type="match status" value="2"/>
</dbReference>
<dbReference type="InterPro" id="IPR000873">
    <property type="entry name" value="AMP-dep_synth/lig_dom"/>
</dbReference>
<dbReference type="Pfam" id="PF00501">
    <property type="entry name" value="AMP-binding"/>
    <property type="match status" value="3"/>
</dbReference>
<dbReference type="STRING" id="4795.A0A225X1B5"/>
<evidence type="ECO:0000313" key="5">
    <source>
        <dbReference type="EMBL" id="OWZ23914.1"/>
    </source>
</evidence>
<dbReference type="InterPro" id="IPR025110">
    <property type="entry name" value="AMP-bd_C"/>
</dbReference>
<dbReference type="PROSITE" id="PS00455">
    <property type="entry name" value="AMP_BINDING"/>
    <property type="match status" value="1"/>
</dbReference>
<dbReference type="Gene3D" id="3.40.50.12780">
    <property type="entry name" value="N-terminal domain of ligase-like"/>
    <property type="match status" value="2"/>
</dbReference>
<dbReference type="PANTHER" id="PTHR24096:SF149">
    <property type="entry name" value="AMP-BINDING DOMAIN-CONTAINING PROTEIN-RELATED"/>
    <property type="match status" value="1"/>
</dbReference>